<dbReference type="AlphaFoldDB" id="A0A271KIT7"/>
<dbReference type="RefSeq" id="WP_095518446.1">
    <property type="nucleotide sequence ID" value="NZ_NPKH01000018.1"/>
</dbReference>
<dbReference type="InterPro" id="IPR017850">
    <property type="entry name" value="Alkaline_phosphatase_core_sf"/>
</dbReference>
<dbReference type="InterPro" id="IPR000917">
    <property type="entry name" value="Sulfatase_N"/>
</dbReference>
<evidence type="ECO:0000256" key="1">
    <source>
        <dbReference type="SAM" id="MobiDB-lite"/>
    </source>
</evidence>
<dbReference type="CDD" id="cd16142">
    <property type="entry name" value="ARS_like"/>
    <property type="match status" value="1"/>
</dbReference>
<organism evidence="3 4">
    <name type="scientific">Mesorhizobium wenxiniae</name>
    <dbReference type="NCBI Taxonomy" id="2014805"/>
    <lineage>
        <taxon>Bacteria</taxon>
        <taxon>Pseudomonadati</taxon>
        <taxon>Pseudomonadota</taxon>
        <taxon>Alphaproteobacteria</taxon>
        <taxon>Hyphomicrobiales</taxon>
        <taxon>Phyllobacteriaceae</taxon>
        <taxon>Mesorhizobium</taxon>
    </lineage>
</organism>
<accession>A0A271KIT7</accession>
<gene>
    <name evidence="3" type="ORF">CIT31_09760</name>
</gene>
<evidence type="ECO:0000313" key="3">
    <source>
        <dbReference type="EMBL" id="PAP95626.1"/>
    </source>
</evidence>
<feature type="compositionally biased region" description="Basic and acidic residues" evidence="1">
    <location>
        <begin position="214"/>
        <end position="224"/>
    </location>
</feature>
<sequence length="545" mass="60577">MSDKQANPDRQPNRRDILLTGGSVLAISAVASGIATSAKAQAAGTKPNILVIFGDDVGYWNLSAYNRGMMGYRTPNIDRIAKEGAIFTDHYAQQSCTAGRAAFITGQSCFRTGLLKVGLPGAKEGLSEKDPTLAELLKPQGYVTGQFGKNHLGDRNEHLPTVHGFDEFFGNLYHLNAEDEPEHPDYPKNPEFKARFGPRGVMKCKASETDDPTEDPRFGRVGKQEIEDTGPLTKKRMETVDEEFLGSALNFIDRSNADGKPFFCWFNSTRTHIYTFLKEASKGKTGLGIYADAMVEMDGMVGQLLGKLDDLGIADNTIVLWTTDNGAEVFSWPDGGTTPFKGEKNTNWEGGYRVPCMMRWPGVIKPGTEINHITSHEDFVPTLVAAAGEPDVTAKLLKGYDAAGKSFKVHLDGYDQRDVLAGEGEGKRHEYFYWTDDGNLAGLRYERWKMVFLEQREEGLAVWENPLIPLRFPKLFDIKGDPFERAQTDAGEYDRWRVEHAFALVPAQAYVAKHLQTYVEFPPRQRPGSFALDQVLAKLQEGGRN</sequence>
<dbReference type="SUPFAM" id="SSF53649">
    <property type="entry name" value="Alkaline phosphatase-like"/>
    <property type="match status" value="1"/>
</dbReference>
<dbReference type="Gene3D" id="3.30.1120.10">
    <property type="match status" value="1"/>
</dbReference>
<feature type="domain" description="Sulfatase N-terminal" evidence="2">
    <location>
        <begin position="47"/>
        <end position="388"/>
    </location>
</feature>
<dbReference type="Proteomes" id="UP000215931">
    <property type="component" value="Unassembled WGS sequence"/>
</dbReference>
<evidence type="ECO:0000313" key="4">
    <source>
        <dbReference type="Proteomes" id="UP000215931"/>
    </source>
</evidence>
<dbReference type="PANTHER" id="PTHR43751">
    <property type="entry name" value="SULFATASE"/>
    <property type="match status" value="1"/>
</dbReference>
<reference evidence="3 4" key="1">
    <citation type="submission" date="2017-08" db="EMBL/GenBank/DDBJ databases">
        <title>Mesorhizobium wenxinae sp. nov., a novel rhizobial species isolated from root nodules of chickpea (Cicer arietinum L.).</title>
        <authorList>
            <person name="Zhang J."/>
        </authorList>
    </citation>
    <scope>NUCLEOTIDE SEQUENCE [LARGE SCALE GENOMIC DNA]</scope>
    <source>
        <strain evidence="4">WYCCWR 10019</strain>
    </source>
</reference>
<name>A0A271KIT7_9HYPH</name>
<dbReference type="EMBL" id="NPKH01000018">
    <property type="protein sequence ID" value="PAP95626.1"/>
    <property type="molecule type" value="Genomic_DNA"/>
</dbReference>
<protein>
    <submittedName>
        <fullName evidence="3">Arylsulfatase</fullName>
    </submittedName>
</protein>
<dbReference type="InterPro" id="IPR052701">
    <property type="entry name" value="GAG_Ulvan_Degrading_Sulfatases"/>
</dbReference>
<feature type="region of interest" description="Disordered" evidence="1">
    <location>
        <begin position="203"/>
        <end position="224"/>
    </location>
</feature>
<dbReference type="PANTHER" id="PTHR43751:SF2">
    <property type="entry name" value="SULFATASE N-TERMINAL DOMAIN-CONTAINING PROTEIN"/>
    <property type="match status" value="1"/>
</dbReference>
<dbReference type="OrthoDB" id="9803751at2"/>
<dbReference type="PROSITE" id="PS51318">
    <property type="entry name" value="TAT"/>
    <property type="match status" value="1"/>
</dbReference>
<dbReference type="Gene3D" id="3.40.720.10">
    <property type="entry name" value="Alkaline Phosphatase, subunit A"/>
    <property type="match status" value="1"/>
</dbReference>
<dbReference type="InterPro" id="IPR006311">
    <property type="entry name" value="TAT_signal"/>
</dbReference>
<evidence type="ECO:0000259" key="2">
    <source>
        <dbReference type="Pfam" id="PF00884"/>
    </source>
</evidence>
<keyword evidence="4" id="KW-1185">Reference proteome</keyword>
<dbReference type="Pfam" id="PF00884">
    <property type="entry name" value="Sulfatase"/>
    <property type="match status" value="1"/>
</dbReference>
<proteinExistence type="predicted"/>
<comment type="caution">
    <text evidence="3">The sequence shown here is derived from an EMBL/GenBank/DDBJ whole genome shotgun (WGS) entry which is preliminary data.</text>
</comment>